<proteinExistence type="predicted"/>
<sequence length="438" mass="48820">MNLTNQSGILFSAFSVFRSMETPTTTRRAAAGRTSFSSGRMMEAQRTFQMVVKQELQMLLLNGTKREEAVKLLLRRIVASTDTPEATAVRNVMRQFQMNYDDAVRALIVKEELGRLKRHGLDSFAAIEELTRKMRSREDETEQVDEHNNKVDAIEHHKEIRRRQEESVPSVDEGEQPRDFLSEEEKNDIAQEGVQDAKNDGTKSCKVMPAAEMGSPTTERDGNETSMSLCQRIGQVSISSEKCPEIGTILECDDGRLESNEETDGGESESVTGRDKTDSKSPRKKRSPSQSKNLTDLTPHSRKRRAVFELQHKTDPNSCSNNVQPIFPSLKKQKKCAEVGDGFLEIVSRKAKPTSTNSSKGKAVTGGAGTSPNGGKSGVSMRSDQNTKSILKRQRVSPTGMADSDEFPIAEDFNVSHVHHRHHAHHHHSKRHKSGSTH</sequence>
<gene>
    <name evidence="1" type="ORF">PsorP6_015787</name>
</gene>
<dbReference type="Proteomes" id="UP001163321">
    <property type="component" value="Chromosome 10"/>
</dbReference>
<evidence type="ECO:0000313" key="2">
    <source>
        <dbReference type="Proteomes" id="UP001163321"/>
    </source>
</evidence>
<dbReference type="EMBL" id="CM047589">
    <property type="protein sequence ID" value="KAI9920537.1"/>
    <property type="molecule type" value="Genomic_DNA"/>
</dbReference>
<evidence type="ECO:0000313" key="1">
    <source>
        <dbReference type="EMBL" id="KAI9920537.1"/>
    </source>
</evidence>
<reference evidence="1 2" key="1">
    <citation type="journal article" date="2022" name="bioRxiv">
        <title>The genome of the oomycete Peronosclerospora sorghi, a cosmopolitan pathogen of maize and sorghum, is inflated with dispersed pseudogenes.</title>
        <authorList>
            <person name="Fletcher K."/>
            <person name="Martin F."/>
            <person name="Isakeit T."/>
            <person name="Cavanaugh K."/>
            <person name="Magill C."/>
            <person name="Michelmore R."/>
        </authorList>
    </citation>
    <scope>NUCLEOTIDE SEQUENCE [LARGE SCALE GENOMIC DNA]</scope>
    <source>
        <strain evidence="1">P6</strain>
    </source>
</reference>
<protein>
    <submittedName>
        <fullName evidence="1">Uncharacterized protein</fullName>
    </submittedName>
</protein>
<accession>A0ACC0WPL7</accession>
<keyword evidence="2" id="KW-1185">Reference proteome</keyword>
<name>A0ACC0WPL7_9STRA</name>
<organism evidence="1 2">
    <name type="scientific">Peronosclerospora sorghi</name>
    <dbReference type="NCBI Taxonomy" id="230839"/>
    <lineage>
        <taxon>Eukaryota</taxon>
        <taxon>Sar</taxon>
        <taxon>Stramenopiles</taxon>
        <taxon>Oomycota</taxon>
        <taxon>Peronosporomycetes</taxon>
        <taxon>Peronosporales</taxon>
        <taxon>Peronosporaceae</taxon>
        <taxon>Peronosclerospora</taxon>
    </lineage>
</organism>
<comment type="caution">
    <text evidence="1">The sequence shown here is derived from an EMBL/GenBank/DDBJ whole genome shotgun (WGS) entry which is preliminary data.</text>
</comment>